<evidence type="ECO:0008006" key="3">
    <source>
        <dbReference type="Google" id="ProtNLM"/>
    </source>
</evidence>
<evidence type="ECO:0000313" key="2">
    <source>
        <dbReference type="Proteomes" id="UP000031599"/>
    </source>
</evidence>
<name>A0A0C1ZH66_9BACT</name>
<reference evidence="1 2" key="1">
    <citation type="submission" date="2014-12" db="EMBL/GenBank/DDBJ databases">
        <title>Genome assembly of Enhygromyxa salina DSM 15201.</title>
        <authorList>
            <person name="Sharma G."/>
            <person name="Subramanian S."/>
        </authorList>
    </citation>
    <scope>NUCLEOTIDE SEQUENCE [LARGE SCALE GENOMIC DNA]</scope>
    <source>
        <strain evidence="1 2">DSM 15201</strain>
    </source>
</reference>
<organism evidence="1 2">
    <name type="scientific">Enhygromyxa salina</name>
    <dbReference type="NCBI Taxonomy" id="215803"/>
    <lineage>
        <taxon>Bacteria</taxon>
        <taxon>Pseudomonadati</taxon>
        <taxon>Myxococcota</taxon>
        <taxon>Polyangia</taxon>
        <taxon>Nannocystales</taxon>
        <taxon>Nannocystaceae</taxon>
        <taxon>Enhygromyxa</taxon>
    </lineage>
</organism>
<dbReference type="AlphaFoldDB" id="A0A0C1ZH66"/>
<comment type="caution">
    <text evidence="1">The sequence shown here is derived from an EMBL/GenBank/DDBJ whole genome shotgun (WGS) entry which is preliminary data.</text>
</comment>
<gene>
    <name evidence="1" type="ORF">DB30_03958</name>
</gene>
<dbReference type="SUPFAM" id="SSF53448">
    <property type="entry name" value="Nucleotide-diphospho-sugar transferases"/>
    <property type="match status" value="1"/>
</dbReference>
<evidence type="ECO:0000313" key="1">
    <source>
        <dbReference type="EMBL" id="KIG16974.1"/>
    </source>
</evidence>
<protein>
    <recommendedName>
        <fullName evidence="3">Glycosyl transferase family 2</fullName>
    </recommendedName>
</protein>
<dbReference type="InterPro" id="IPR029044">
    <property type="entry name" value="Nucleotide-diphossugar_trans"/>
</dbReference>
<dbReference type="EMBL" id="JMCC02000030">
    <property type="protein sequence ID" value="KIG16974.1"/>
    <property type="molecule type" value="Genomic_DNA"/>
</dbReference>
<dbReference type="Proteomes" id="UP000031599">
    <property type="component" value="Unassembled WGS sequence"/>
</dbReference>
<dbReference type="RefSeq" id="WP_052548813.1">
    <property type="nucleotide sequence ID" value="NZ_JMCC02000030.1"/>
</dbReference>
<sequence>MSIDKYLERHASVPAERVAGLERCGPWDHAVVIPARREEVACLAAARAPAQTGAVVCVLVVNASEDPQDQRQGAQLLEAVEASPQLWRGEGISLHRVGALDVILVDCVRGDHRFGPDDGVGLARKIGGDVVLRLAQLGRLRSAWIHCTDADARLPAAHFERVSSLPASANIVATVAPFWHVPGGDPQIDLATGHYELSLRYYVAGLHFAGSAFAFHTIGSLISVSCQAYASVRGFPRRQAGEDFYLLNKLAKLGCVRELAGPPVEIRSRRSSRVPFGTGPAVEALLAGQALQVYDPRVFQALARVLRSLEQIASGEGLDALAQLTDELDAPQLHGVLEAAHALLERYPATQLAQRLRERFDGFRTLKLIHELTATRWPKLAWPDAVAQAPFIGFSAELPLDDQRRALSLPYAAPHRAAR</sequence>
<accession>A0A0C1ZH66</accession>
<proteinExistence type="predicted"/>